<organism evidence="1">
    <name type="scientific">Anopheles darlingi</name>
    <name type="common">Mosquito</name>
    <dbReference type="NCBI Taxonomy" id="43151"/>
    <lineage>
        <taxon>Eukaryota</taxon>
        <taxon>Metazoa</taxon>
        <taxon>Ecdysozoa</taxon>
        <taxon>Arthropoda</taxon>
        <taxon>Hexapoda</taxon>
        <taxon>Insecta</taxon>
        <taxon>Pterygota</taxon>
        <taxon>Neoptera</taxon>
        <taxon>Endopterygota</taxon>
        <taxon>Diptera</taxon>
        <taxon>Nematocera</taxon>
        <taxon>Culicoidea</taxon>
        <taxon>Culicidae</taxon>
        <taxon>Anophelinae</taxon>
        <taxon>Anopheles</taxon>
    </lineage>
</organism>
<proteinExistence type="predicted"/>
<dbReference type="EMBL" id="GGFL01007644">
    <property type="protein sequence ID" value="MBW71822.1"/>
    <property type="molecule type" value="Transcribed_RNA"/>
</dbReference>
<name>A0A2M4D2M6_ANODA</name>
<accession>A0A2M4D2M6</accession>
<reference evidence="1" key="1">
    <citation type="submission" date="2018-01" db="EMBL/GenBank/DDBJ databases">
        <title>An insight into the sialome of Amazonian anophelines.</title>
        <authorList>
            <person name="Ribeiro J.M."/>
            <person name="Scarpassa V."/>
            <person name="Calvo E."/>
        </authorList>
    </citation>
    <scope>NUCLEOTIDE SEQUENCE</scope>
</reference>
<sequence length="97" mass="11004">MIFTLDLSHFITPLSSWTLVIVVAVQSVPRARPSFPSCYLLPVHQPAGRRRVHGTAISGKFRSRSRFFLPPFLQNGTSSRYLVGWSLNFCTVLLKNR</sequence>
<protein>
    <submittedName>
        <fullName evidence="1">Putative secreted protein</fullName>
    </submittedName>
</protein>
<evidence type="ECO:0000313" key="1">
    <source>
        <dbReference type="EMBL" id="MBW71822.1"/>
    </source>
</evidence>
<dbReference type="AlphaFoldDB" id="A0A2M4D2M6"/>